<keyword evidence="2" id="KW-0238">DNA-binding</keyword>
<dbReference type="Gene3D" id="1.10.10.10">
    <property type="entry name" value="Winged helix-like DNA-binding domain superfamily/Winged helix DNA-binding domain"/>
    <property type="match status" value="1"/>
</dbReference>
<dbReference type="PANTHER" id="PTHR44688:SF16">
    <property type="entry name" value="DNA-BINDING TRANSCRIPTIONAL ACTIVATOR DEVR_DOSR"/>
    <property type="match status" value="1"/>
</dbReference>
<dbReference type="PROSITE" id="PS50043">
    <property type="entry name" value="HTH_LUXR_2"/>
    <property type="match status" value="1"/>
</dbReference>
<evidence type="ECO:0000313" key="5">
    <source>
        <dbReference type="EMBL" id="KOY51795.1"/>
    </source>
</evidence>
<dbReference type="InterPro" id="IPR036388">
    <property type="entry name" value="WH-like_DNA-bd_sf"/>
</dbReference>
<keyword evidence="8" id="KW-1185">Reference proteome</keyword>
<evidence type="ECO:0000313" key="7">
    <source>
        <dbReference type="Proteomes" id="UP000037716"/>
    </source>
</evidence>
<dbReference type="RefSeq" id="WP_053973943.1">
    <property type="nucleotide sequence ID" value="NZ_FNUE01000001.1"/>
</dbReference>
<protein>
    <submittedName>
        <fullName evidence="5 6">regulatory protein, LuxR family</fullName>
    </submittedName>
</protein>
<evidence type="ECO:0000256" key="1">
    <source>
        <dbReference type="ARBA" id="ARBA00023015"/>
    </source>
</evidence>
<organism evidence="5 7">
    <name type="scientific">Polaribacter dokdonensis DSW-5</name>
    <dbReference type="NCBI Taxonomy" id="1300348"/>
    <lineage>
        <taxon>Bacteria</taxon>
        <taxon>Pseudomonadati</taxon>
        <taxon>Bacteroidota</taxon>
        <taxon>Flavobacteriia</taxon>
        <taxon>Flavobacteriales</taxon>
        <taxon>Flavobacteriaceae</taxon>
    </lineage>
</organism>
<dbReference type="CDD" id="cd06170">
    <property type="entry name" value="LuxR_C_like"/>
    <property type="match status" value="1"/>
</dbReference>
<dbReference type="SUPFAM" id="SSF46894">
    <property type="entry name" value="C-terminal effector domain of the bipartite response regulators"/>
    <property type="match status" value="1"/>
</dbReference>
<evidence type="ECO:0000259" key="4">
    <source>
        <dbReference type="PROSITE" id="PS50043"/>
    </source>
</evidence>
<dbReference type="EMBL" id="LGBR01000001">
    <property type="protein sequence ID" value="KOY51795.1"/>
    <property type="molecule type" value="Genomic_DNA"/>
</dbReference>
<reference evidence="5 7" key="1">
    <citation type="submission" date="2015-07" db="EMBL/GenBank/DDBJ databases">
        <title>Genome of Polaribacter dokdonenesis DSW-5, isolated from seawater off Dokdo in Korea.</title>
        <authorList>
            <person name="Yoon K."/>
            <person name="Song J.Y."/>
            <person name="Kim J.F."/>
        </authorList>
    </citation>
    <scope>NUCLEOTIDE SEQUENCE [LARGE SCALE GENOMIC DNA]</scope>
    <source>
        <strain evidence="5 7">DSW-5</strain>
    </source>
</reference>
<dbReference type="SUPFAM" id="SSF55785">
    <property type="entry name" value="PYP-like sensor domain (PAS domain)"/>
    <property type="match status" value="1"/>
</dbReference>
<dbReference type="Pfam" id="PF00196">
    <property type="entry name" value="GerE"/>
    <property type="match status" value="1"/>
</dbReference>
<dbReference type="AlphaFoldDB" id="A0A0M9CH15"/>
<dbReference type="InterPro" id="IPR000792">
    <property type="entry name" value="Tscrpt_reg_LuxR_C"/>
</dbReference>
<keyword evidence="3" id="KW-0804">Transcription</keyword>
<evidence type="ECO:0000256" key="2">
    <source>
        <dbReference type="ARBA" id="ARBA00023125"/>
    </source>
</evidence>
<sequence length="257" mass="30136">MQNQKYNLFKEVFETYKEYDGTIVADHIQKLRELDAYLPPMQSFFIVTNTSKQTYEFVSKNFEHTLGLSAEKMTTEGIKYWFSHFNPENLPVFLSMLEELMNFTMTKVKKKERPRLSYTWNICVKNSNNDYVNIVEHQTPIYFDNQGKPIIGITHCSVIDEKVKKPIIASIKILNDNNEYETLFYKNYSQLLLSASVTSREQDIIRLLSLNNSSKEIAKKLSISIHTVNTHRKNILNKLKLKSSSELVTYFLNNQLY</sequence>
<gene>
    <name evidence="5" type="ORF">I602_1355</name>
    <name evidence="6" type="ORF">SAMN05444353_0415</name>
</gene>
<dbReference type="EMBL" id="FNUE01000001">
    <property type="protein sequence ID" value="SEE02841.1"/>
    <property type="molecule type" value="Genomic_DNA"/>
</dbReference>
<dbReference type="PRINTS" id="PR00038">
    <property type="entry name" value="HTHLUXR"/>
</dbReference>
<dbReference type="GO" id="GO:0006355">
    <property type="term" value="P:regulation of DNA-templated transcription"/>
    <property type="evidence" value="ECO:0007669"/>
    <property type="project" value="InterPro"/>
</dbReference>
<proteinExistence type="predicted"/>
<dbReference type="STRING" id="1300348.I602_1355"/>
<evidence type="ECO:0000313" key="6">
    <source>
        <dbReference type="EMBL" id="SEE02841.1"/>
    </source>
</evidence>
<dbReference type="Gene3D" id="3.30.450.20">
    <property type="entry name" value="PAS domain"/>
    <property type="match status" value="1"/>
</dbReference>
<evidence type="ECO:0000313" key="8">
    <source>
        <dbReference type="Proteomes" id="UP000183071"/>
    </source>
</evidence>
<accession>A0A0M9CH15</accession>
<dbReference type="PANTHER" id="PTHR44688">
    <property type="entry name" value="DNA-BINDING TRANSCRIPTIONAL ACTIVATOR DEVR_DOSR"/>
    <property type="match status" value="1"/>
</dbReference>
<feature type="domain" description="HTH luxR-type" evidence="4">
    <location>
        <begin position="190"/>
        <end position="255"/>
    </location>
</feature>
<keyword evidence="1" id="KW-0805">Transcription regulation</keyword>
<dbReference type="InterPro" id="IPR035965">
    <property type="entry name" value="PAS-like_dom_sf"/>
</dbReference>
<reference evidence="6 8" key="2">
    <citation type="submission" date="2016-10" db="EMBL/GenBank/DDBJ databases">
        <authorList>
            <person name="Varghese N."/>
            <person name="Submissions S."/>
        </authorList>
    </citation>
    <scope>NUCLEOTIDE SEQUENCE [LARGE SCALE GENOMIC DNA]</scope>
    <source>
        <strain evidence="6 8">DSW-5</strain>
    </source>
</reference>
<dbReference type="Proteomes" id="UP000183071">
    <property type="component" value="Unassembled WGS sequence"/>
</dbReference>
<dbReference type="PATRIC" id="fig|1300348.6.peg.1354"/>
<comment type="caution">
    <text evidence="5">The sequence shown here is derived from an EMBL/GenBank/DDBJ whole genome shotgun (WGS) entry which is preliminary data.</text>
</comment>
<dbReference type="OrthoDB" id="965844at2"/>
<name>A0A0M9CH15_9FLAO</name>
<dbReference type="SMART" id="SM00421">
    <property type="entry name" value="HTH_LUXR"/>
    <property type="match status" value="1"/>
</dbReference>
<dbReference type="InterPro" id="IPR016032">
    <property type="entry name" value="Sig_transdc_resp-reg_C-effctor"/>
</dbReference>
<evidence type="ECO:0000256" key="3">
    <source>
        <dbReference type="ARBA" id="ARBA00023163"/>
    </source>
</evidence>
<dbReference type="GO" id="GO:0003677">
    <property type="term" value="F:DNA binding"/>
    <property type="evidence" value="ECO:0007669"/>
    <property type="project" value="UniProtKB-KW"/>
</dbReference>
<dbReference type="Proteomes" id="UP000037716">
    <property type="component" value="Unassembled WGS sequence"/>
</dbReference>